<protein>
    <recommendedName>
        <fullName evidence="4">Epoxide hydrolase N-terminal domain-containing protein</fullName>
    </recommendedName>
</protein>
<evidence type="ECO:0000256" key="3">
    <source>
        <dbReference type="ARBA" id="ARBA00022801"/>
    </source>
</evidence>
<comment type="similarity">
    <text evidence="1">Belongs to the peptidase S33 family.</text>
</comment>
<reference evidence="5 6" key="1">
    <citation type="submission" date="2024-06" db="EMBL/GenBank/DDBJ databases">
        <title>Genomic Encyclopedia of Type Strains, Phase IV (KMG-IV): sequencing the most valuable type-strain genomes for metagenomic binning, comparative biology and taxonomic classification.</title>
        <authorList>
            <person name="Goeker M."/>
        </authorList>
    </citation>
    <scope>NUCLEOTIDE SEQUENCE [LARGE SCALE GENOMIC DNA]</scope>
    <source>
        <strain evidence="5 6">DSM 17253</strain>
    </source>
</reference>
<sequence>MKMFASSPTNPGTIRPFRLETTPAELQDLKQRLSMTRWPDELPGAGWNYGAPLSFVKDMAAYWEQSFDWTKQEQRLNSYPQCTTTIDGANIHFFHIRSSEPGAVPLMLIHGWPSSPVEFLELVGPLTDPTSYGGDAADAFHLVIPSLPGFGLSGPTTDTGWSPSRAAQALDALMTLLGYEQYGVQGGDMGAMIDRKSAASPPAASSGCMSTRRPWALCRSGLSKTMYLHR</sequence>
<dbReference type="InterPro" id="IPR010497">
    <property type="entry name" value="Epoxide_hydro_N"/>
</dbReference>
<dbReference type="PANTHER" id="PTHR21661">
    <property type="entry name" value="EPOXIDE HYDROLASE 1-RELATED"/>
    <property type="match status" value="1"/>
</dbReference>
<keyword evidence="6" id="KW-1185">Reference proteome</keyword>
<dbReference type="Proteomes" id="UP001549098">
    <property type="component" value="Unassembled WGS sequence"/>
</dbReference>
<dbReference type="PANTHER" id="PTHR21661:SF35">
    <property type="entry name" value="EPOXIDE HYDROLASE"/>
    <property type="match status" value="1"/>
</dbReference>
<proteinExistence type="inferred from homology"/>
<dbReference type="RefSeq" id="WP_354498916.1">
    <property type="nucleotide sequence ID" value="NZ_JBEPLV010000004.1"/>
</dbReference>
<dbReference type="EMBL" id="JBEPLV010000004">
    <property type="protein sequence ID" value="MET3547083.1"/>
    <property type="molecule type" value="Genomic_DNA"/>
</dbReference>
<gene>
    <name evidence="5" type="ORF">ABID47_003699</name>
</gene>
<evidence type="ECO:0000256" key="2">
    <source>
        <dbReference type="ARBA" id="ARBA00022797"/>
    </source>
</evidence>
<dbReference type="Gene3D" id="3.40.50.1820">
    <property type="entry name" value="alpha/beta hydrolase"/>
    <property type="match status" value="1"/>
</dbReference>
<comment type="caution">
    <text evidence="5">The sequence shown here is derived from an EMBL/GenBank/DDBJ whole genome shotgun (WGS) entry which is preliminary data.</text>
</comment>
<feature type="domain" description="Epoxide hydrolase N-terminal" evidence="4">
    <location>
        <begin position="14"/>
        <end position="119"/>
    </location>
</feature>
<organism evidence="5 6">
    <name type="scientific">Paenibacillus favisporus</name>
    <dbReference type="NCBI Taxonomy" id="221028"/>
    <lineage>
        <taxon>Bacteria</taxon>
        <taxon>Bacillati</taxon>
        <taxon>Bacillota</taxon>
        <taxon>Bacilli</taxon>
        <taxon>Bacillales</taxon>
        <taxon>Paenibacillaceae</taxon>
        <taxon>Paenibacillus</taxon>
    </lineage>
</organism>
<keyword evidence="3" id="KW-0378">Hydrolase</keyword>
<name>A0ABV2F5N0_9BACL</name>
<evidence type="ECO:0000259" key="4">
    <source>
        <dbReference type="Pfam" id="PF06441"/>
    </source>
</evidence>
<dbReference type="SUPFAM" id="SSF53474">
    <property type="entry name" value="alpha/beta-Hydrolases"/>
    <property type="match status" value="1"/>
</dbReference>
<dbReference type="InterPro" id="IPR029058">
    <property type="entry name" value="AB_hydrolase_fold"/>
</dbReference>
<evidence type="ECO:0000256" key="1">
    <source>
        <dbReference type="ARBA" id="ARBA00010088"/>
    </source>
</evidence>
<keyword evidence="2" id="KW-0058">Aromatic hydrocarbons catabolism</keyword>
<accession>A0ABV2F5N0</accession>
<dbReference type="Pfam" id="PF06441">
    <property type="entry name" value="EHN"/>
    <property type="match status" value="1"/>
</dbReference>
<evidence type="ECO:0000313" key="6">
    <source>
        <dbReference type="Proteomes" id="UP001549098"/>
    </source>
</evidence>
<evidence type="ECO:0000313" key="5">
    <source>
        <dbReference type="EMBL" id="MET3547083.1"/>
    </source>
</evidence>